<comment type="caution">
    <text evidence="8">The sequence shown here is derived from an EMBL/GenBank/DDBJ whole genome shotgun (WGS) entry which is preliminary data.</text>
</comment>
<evidence type="ECO:0000313" key="9">
    <source>
        <dbReference type="Proteomes" id="UP001605990"/>
    </source>
</evidence>
<dbReference type="Gene3D" id="1.20.1250.20">
    <property type="entry name" value="MFS general substrate transporter like domains"/>
    <property type="match status" value="2"/>
</dbReference>
<evidence type="ECO:0000256" key="5">
    <source>
        <dbReference type="SAM" id="MobiDB-lite"/>
    </source>
</evidence>
<keyword evidence="3 6" id="KW-1133">Transmembrane helix</keyword>
<sequence length="851" mass="86680">MATTTPAGVRAHAKHGGGSAGDAPMSHRQIMEALSGLLLGMFCAILSSTIVTNALPEIIGDLGGGQSAYTWVVTASLLTMTASTPLWGKLADLVSKKALVQIALIVYVVGSVVAGLSQNPAMLITARAIQGLGAGGLSALAQIIMAAMISPRERGRYSGYLGATFAVATVGGPLLGGVITDTSWLGWRWCLYVGVPFAVLALIVLQKTLHLPVVKRKVKVDWAGAFFVTAAVSLLLVWVTFADDKYDWMSWQTGAMVGGAIVLTLIFLFVESKASEPIIPLRLFRNRTITLASLASLFVGIAMFAGTVYFSQYFQLARDKSPTMSGVMTIPMIGGLFVSSTVSGQIITKTGKWKGWLLAGGVLLTAGLGLLGTMRYDTPYWHIAVYMALMGLGVGMMMQNLVLCTQNQVAPSDLGAASSVVTFFRSLGGAVGVSVLGSVMSTRISHYASDTIGSLSPQEQAAAAKAAGGSSIPDMDLLPPGIREWLESAYGHGIADIFLIVAPIALIAFLITLFIKEVPLRTSGALAQAAEATAETASPAAPAPAEAARATAEPVPAGVAAAAPGTSATDSGAQPEATQRLAAVATAAGTGEPTAPVSGGVPVRGFVRGAESAPVPQAAVTLISLGGRQLGRSVAQADGSYAVDAPGAGSYVLIASADGFQPQASTIVVNDEPVAYDILLSGTSGLTGLVRAVESGLPVKDAMVIVTDVRGDLLATAATGEAGDFAFTELVPGTVTVAVNAAGYRPRALPVEVGGAGVTRVEVDLQAGAQVQGVVRAPHGPLADARVTLVDAAGNVVGTATTGADGAYAFTDLDAGEYTVIATGYPPVATSLTVAGPGADGHDIELAHPGE</sequence>
<dbReference type="Gene3D" id="2.60.40.1120">
    <property type="entry name" value="Carboxypeptidase-like, regulatory domain"/>
    <property type="match status" value="2"/>
</dbReference>
<dbReference type="PRINTS" id="PR01036">
    <property type="entry name" value="TCRTETB"/>
</dbReference>
<evidence type="ECO:0000256" key="1">
    <source>
        <dbReference type="ARBA" id="ARBA00004651"/>
    </source>
</evidence>
<dbReference type="PANTHER" id="PTHR23501:SF197">
    <property type="entry name" value="COMD"/>
    <property type="match status" value="1"/>
</dbReference>
<dbReference type="SUPFAM" id="SSF103473">
    <property type="entry name" value="MFS general substrate transporter"/>
    <property type="match status" value="1"/>
</dbReference>
<keyword evidence="4 6" id="KW-0472">Membrane</keyword>
<dbReference type="Gene3D" id="2.60.40.10">
    <property type="entry name" value="Immunoglobulins"/>
    <property type="match status" value="1"/>
</dbReference>
<feature type="transmembrane region" description="Helical" evidence="6">
    <location>
        <begin position="291"/>
        <end position="311"/>
    </location>
</feature>
<feature type="transmembrane region" description="Helical" evidence="6">
    <location>
        <begin position="494"/>
        <end position="515"/>
    </location>
</feature>
<feature type="transmembrane region" description="Helical" evidence="6">
    <location>
        <begin position="380"/>
        <end position="402"/>
    </location>
</feature>
<feature type="transmembrane region" description="Helical" evidence="6">
    <location>
        <begin position="248"/>
        <end position="270"/>
    </location>
</feature>
<feature type="transmembrane region" description="Helical" evidence="6">
    <location>
        <begin position="68"/>
        <end position="87"/>
    </location>
</feature>
<dbReference type="PANTHER" id="PTHR23501">
    <property type="entry name" value="MAJOR FACILITATOR SUPERFAMILY"/>
    <property type="match status" value="1"/>
</dbReference>
<evidence type="ECO:0000313" key="8">
    <source>
        <dbReference type="EMBL" id="MFG6298759.1"/>
    </source>
</evidence>
<dbReference type="SUPFAM" id="SSF49464">
    <property type="entry name" value="Carboxypeptidase regulatory domain-like"/>
    <property type="match status" value="2"/>
</dbReference>
<feature type="transmembrane region" description="Helical" evidence="6">
    <location>
        <begin position="99"/>
        <end position="116"/>
    </location>
</feature>
<dbReference type="EMBL" id="JBIENY010000372">
    <property type="protein sequence ID" value="MFG6298759.1"/>
    <property type="molecule type" value="Genomic_DNA"/>
</dbReference>
<dbReference type="Pfam" id="PF07690">
    <property type="entry name" value="MFS_1"/>
    <property type="match status" value="1"/>
</dbReference>
<dbReference type="RefSeq" id="WP_394395020.1">
    <property type="nucleotide sequence ID" value="NZ_JBIENY010000372.1"/>
</dbReference>
<evidence type="ECO:0000256" key="6">
    <source>
        <dbReference type="SAM" id="Phobius"/>
    </source>
</evidence>
<dbReference type="CDD" id="cd17502">
    <property type="entry name" value="MFS_Azr1_MDR_like"/>
    <property type="match status" value="1"/>
</dbReference>
<feature type="region of interest" description="Disordered" evidence="5">
    <location>
        <begin position="537"/>
        <end position="578"/>
    </location>
</feature>
<dbReference type="SUPFAM" id="SSF49478">
    <property type="entry name" value="Cna protein B-type domain"/>
    <property type="match status" value="1"/>
</dbReference>
<proteinExistence type="predicted"/>
<feature type="compositionally biased region" description="Low complexity" evidence="5">
    <location>
        <begin position="537"/>
        <end position="573"/>
    </location>
</feature>
<keyword evidence="2 6" id="KW-0812">Transmembrane</keyword>
<feature type="transmembrane region" description="Helical" evidence="6">
    <location>
        <begin position="34"/>
        <end position="56"/>
    </location>
</feature>
<feature type="transmembrane region" description="Helical" evidence="6">
    <location>
        <begin position="323"/>
        <end position="343"/>
    </location>
</feature>
<dbReference type="InterPro" id="IPR020846">
    <property type="entry name" value="MFS_dom"/>
</dbReference>
<protein>
    <submittedName>
        <fullName evidence="8">MFS transporter</fullName>
    </submittedName>
</protein>
<feature type="region of interest" description="Disordered" evidence="5">
    <location>
        <begin position="1"/>
        <end position="24"/>
    </location>
</feature>
<dbReference type="InterPro" id="IPR011701">
    <property type="entry name" value="MFS"/>
</dbReference>
<dbReference type="Pfam" id="PF13620">
    <property type="entry name" value="CarboxypepD_reg"/>
    <property type="match status" value="3"/>
</dbReference>
<feature type="transmembrane region" description="Helical" evidence="6">
    <location>
        <begin position="355"/>
        <end position="374"/>
    </location>
</feature>
<keyword evidence="9" id="KW-1185">Reference proteome</keyword>
<evidence type="ECO:0000256" key="4">
    <source>
        <dbReference type="ARBA" id="ARBA00023136"/>
    </source>
</evidence>
<feature type="transmembrane region" description="Helical" evidence="6">
    <location>
        <begin position="225"/>
        <end position="242"/>
    </location>
</feature>
<dbReference type="InterPro" id="IPR036259">
    <property type="entry name" value="MFS_trans_sf"/>
</dbReference>
<gene>
    <name evidence="8" type="ORF">ACGU38_25745</name>
</gene>
<comment type="subcellular location">
    <subcellularLocation>
        <location evidence="1">Cell membrane</location>
        <topology evidence="1">Multi-pass membrane protein</topology>
    </subcellularLocation>
</comment>
<evidence type="ECO:0000259" key="7">
    <source>
        <dbReference type="PROSITE" id="PS50850"/>
    </source>
</evidence>
<evidence type="ECO:0000256" key="3">
    <source>
        <dbReference type="ARBA" id="ARBA00022989"/>
    </source>
</evidence>
<dbReference type="InterPro" id="IPR008969">
    <property type="entry name" value="CarboxyPept-like_regulatory"/>
</dbReference>
<accession>A0ABW7E6K1</accession>
<feature type="domain" description="Major facilitator superfamily (MFS) profile" evidence="7">
    <location>
        <begin position="33"/>
        <end position="520"/>
    </location>
</feature>
<dbReference type="InterPro" id="IPR013783">
    <property type="entry name" value="Ig-like_fold"/>
</dbReference>
<feature type="transmembrane region" description="Helical" evidence="6">
    <location>
        <begin position="160"/>
        <end position="180"/>
    </location>
</feature>
<feature type="transmembrane region" description="Helical" evidence="6">
    <location>
        <begin position="186"/>
        <end position="205"/>
    </location>
</feature>
<dbReference type="Proteomes" id="UP001605990">
    <property type="component" value="Unassembled WGS sequence"/>
</dbReference>
<dbReference type="PROSITE" id="PS50850">
    <property type="entry name" value="MFS"/>
    <property type="match status" value="1"/>
</dbReference>
<feature type="transmembrane region" description="Helical" evidence="6">
    <location>
        <begin position="128"/>
        <end position="148"/>
    </location>
</feature>
<evidence type="ECO:0000256" key="2">
    <source>
        <dbReference type="ARBA" id="ARBA00022692"/>
    </source>
</evidence>
<reference evidence="8 9" key="1">
    <citation type="submission" date="2024-10" db="EMBL/GenBank/DDBJ databases">
        <title>Draft genome assembly of a novel steroid transforming actinomycete isolated from African clawed frog Xenopus laevis.</title>
        <authorList>
            <person name="Bragin E."/>
            <person name="Kollerov V."/>
            <person name="Donova M.V."/>
        </authorList>
    </citation>
    <scope>NUCLEOTIDE SEQUENCE [LARGE SCALE GENOMIC DNA]</scope>
    <source>
        <strain evidence="8 9">MTOC-St3</strain>
    </source>
</reference>
<organism evidence="8 9">
    <name type="scientific">Streptomyces rochei</name>
    <name type="common">Streptomyces parvullus</name>
    <dbReference type="NCBI Taxonomy" id="1928"/>
    <lineage>
        <taxon>Bacteria</taxon>
        <taxon>Bacillati</taxon>
        <taxon>Actinomycetota</taxon>
        <taxon>Actinomycetes</taxon>
        <taxon>Kitasatosporales</taxon>
        <taxon>Streptomycetaceae</taxon>
        <taxon>Streptomyces</taxon>
        <taxon>Streptomyces rochei group</taxon>
    </lineage>
</organism>
<name>A0ABW7E6K1_STRRO</name>